<dbReference type="STRING" id="1217721.HY57_18945"/>
<reference evidence="2 3" key="1">
    <citation type="submission" date="2014-07" db="EMBL/GenBank/DDBJ databases">
        <title>Complete Genome Sequence of Dyella japonica Strain A8 Isolated from Malaysian Tropical Soil.</title>
        <authorList>
            <person name="Hui R.K.H."/>
            <person name="Chen J.-W."/>
            <person name="Chan K.-G."/>
            <person name="Leung F.C.C."/>
        </authorList>
    </citation>
    <scope>NUCLEOTIDE SEQUENCE [LARGE SCALE GENOMIC DNA]</scope>
    <source>
        <strain evidence="2 3">A8</strain>
    </source>
</reference>
<evidence type="ECO:0000313" key="2">
    <source>
        <dbReference type="EMBL" id="AIF49174.1"/>
    </source>
</evidence>
<name>A0A075K4T6_9GAMM</name>
<organism evidence="2 3">
    <name type="scientific">Dyella japonica A8</name>
    <dbReference type="NCBI Taxonomy" id="1217721"/>
    <lineage>
        <taxon>Bacteria</taxon>
        <taxon>Pseudomonadati</taxon>
        <taxon>Pseudomonadota</taxon>
        <taxon>Gammaproteobacteria</taxon>
        <taxon>Lysobacterales</taxon>
        <taxon>Rhodanobacteraceae</taxon>
        <taxon>Dyella</taxon>
    </lineage>
</organism>
<evidence type="ECO:0008006" key="4">
    <source>
        <dbReference type="Google" id="ProtNLM"/>
    </source>
</evidence>
<dbReference type="Pfam" id="PF13557">
    <property type="entry name" value="Phenol_MetA_deg"/>
    <property type="match status" value="1"/>
</dbReference>
<dbReference type="PATRIC" id="fig|1217721.7.peg.3883"/>
<dbReference type="HOGENOM" id="CLU_066206_0_0_6"/>
<sequence>MKRLLSGFLVLAILGSLPAHATEGGVGRSITGLQAASYSGLVPPASGWNWQLGYAYYKGDISGSKEVPLTGGGSSLGIRAEFQLFSAVGMYIWNTKPSSWNFASMVDLPFAYVGATADLDLGQFHRSVHDSTTGLYDMTFVPIIASHHFSQTQHLSLALYIEAPTGSYTKGRLANASLNTWVFTPTVGYTQLFSQGSLEWSTTAGVDFYTKDNATDYQNGSVFHLDSLLVQRFPTGWGIGAVGGWIYQIDKDTGPLADRLNGFKGRAVSLGPMVNYLKKWQGGQVEFSLRWLHEFDVKNRTQGNPAMLSATISL</sequence>
<accession>A0A075K4T6</accession>
<dbReference type="RefSeq" id="WP_019466585.1">
    <property type="nucleotide sequence ID" value="NZ_ALOY01000176.1"/>
</dbReference>
<feature type="signal peptide" evidence="1">
    <location>
        <begin position="1"/>
        <end position="21"/>
    </location>
</feature>
<keyword evidence="1" id="KW-0732">Signal</keyword>
<protein>
    <recommendedName>
        <fullName evidence="4">Phenol degradation protein meta</fullName>
    </recommendedName>
</protein>
<gene>
    <name evidence="2" type="ORF">HY57_18945</name>
</gene>
<proteinExistence type="predicted"/>
<dbReference type="Proteomes" id="UP000027987">
    <property type="component" value="Chromosome"/>
</dbReference>
<evidence type="ECO:0000313" key="3">
    <source>
        <dbReference type="Proteomes" id="UP000027987"/>
    </source>
</evidence>
<dbReference type="KEGG" id="dja:HY57_18945"/>
<evidence type="ECO:0000256" key="1">
    <source>
        <dbReference type="SAM" id="SignalP"/>
    </source>
</evidence>
<keyword evidence="3" id="KW-1185">Reference proteome</keyword>
<dbReference type="InterPro" id="IPR025737">
    <property type="entry name" value="FApF"/>
</dbReference>
<dbReference type="AlphaFoldDB" id="A0A075K4T6"/>
<dbReference type="EMBL" id="CP008884">
    <property type="protein sequence ID" value="AIF49174.1"/>
    <property type="molecule type" value="Genomic_DNA"/>
</dbReference>
<feature type="chain" id="PRO_5001707327" description="Phenol degradation protein meta" evidence="1">
    <location>
        <begin position="22"/>
        <end position="314"/>
    </location>
</feature>
<dbReference type="OrthoDB" id="8639774at2"/>